<keyword evidence="5 7" id="KW-1133">Transmembrane helix</keyword>
<dbReference type="PANTHER" id="PTHR30576:SF0">
    <property type="entry name" value="UNDECAPRENYL-PHOSPHATE N-ACETYLGALACTOSAMINYL 1-PHOSPHATE TRANSFERASE-RELATED"/>
    <property type="match status" value="1"/>
</dbReference>
<feature type="transmembrane region" description="Helical" evidence="7">
    <location>
        <begin position="61"/>
        <end position="79"/>
    </location>
</feature>
<name>A0A1H6Q8X6_9BACT</name>
<sequence>MLTDILLLSGSYLFFFLGKPEFTERHLLFLLNYCALWMIVGYFTRIYYIHLHNSYQYRLMMYLRAHLVFIGILSFLFLLNEALIPINRYQLINFAMTFMVIELFSHYVIVQLIGQMRLKGKNVRRALIVGEKEIGEKINSYFKNNLDLGYNVVGILDSYPAGPNSKTNRITALEEMVAGQRIDEIIIANYKDDVIKEVIMISDYHGIRTRIVPNFSTLLGKNFSISQLGNIPIVNVRESSLDNLYWAAQKRLFDVIFSLLALIGLAPIFALVAIAIRLESKGKIFYCPTRMGQGGRGFEVFKFRSMYEGDGGNGTLSTSANDPRITKVGAFIRKYSLDELPQFLNVLRGDMSVVGPRPHRMFLNQVMQKEVDNYMVRHYLKPGITGWAQVNGWRGPTDTKEQKLQRTKHDLWYLDNWTFALDLKIIFMTVFSKKTHQNVF</sequence>
<gene>
    <name evidence="9" type="ORF">SAMN04487995_0420</name>
</gene>
<dbReference type="AlphaFoldDB" id="A0A1H6Q8X6"/>
<dbReference type="Proteomes" id="UP000199532">
    <property type="component" value="Unassembled WGS sequence"/>
</dbReference>
<evidence type="ECO:0000313" key="9">
    <source>
        <dbReference type="EMBL" id="SEI40261.1"/>
    </source>
</evidence>
<dbReference type="RefSeq" id="WP_177196937.1">
    <property type="nucleotide sequence ID" value="NZ_FNXY01000001.1"/>
</dbReference>
<evidence type="ECO:0000256" key="2">
    <source>
        <dbReference type="ARBA" id="ARBA00006464"/>
    </source>
</evidence>
<reference evidence="9 10" key="1">
    <citation type="submission" date="2016-10" db="EMBL/GenBank/DDBJ databases">
        <authorList>
            <person name="de Groot N.N."/>
        </authorList>
    </citation>
    <scope>NUCLEOTIDE SEQUENCE [LARGE SCALE GENOMIC DNA]</scope>
    <source>
        <strain evidence="9 10">DSM 19938</strain>
    </source>
</reference>
<feature type="transmembrane region" description="Helical" evidence="7">
    <location>
        <begin position="255"/>
        <end position="276"/>
    </location>
</feature>
<dbReference type="PANTHER" id="PTHR30576">
    <property type="entry name" value="COLANIC BIOSYNTHESIS UDP-GLUCOSE LIPID CARRIER TRANSFERASE"/>
    <property type="match status" value="1"/>
</dbReference>
<keyword evidence="3 9" id="KW-0808">Transferase</keyword>
<dbReference type="InterPro" id="IPR017475">
    <property type="entry name" value="EPS_sugar_tfrase"/>
</dbReference>
<dbReference type="GO" id="GO:0016780">
    <property type="term" value="F:phosphotransferase activity, for other substituted phosphate groups"/>
    <property type="evidence" value="ECO:0007669"/>
    <property type="project" value="TreeGrafter"/>
</dbReference>
<feature type="domain" description="Bacterial sugar transferase" evidence="8">
    <location>
        <begin position="250"/>
        <end position="431"/>
    </location>
</feature>
<keyword evidence="6 7" id="KW-0472">Membrane</keyword>
<accession>A0A1H6Q8X6</accession>
<feature type="transmembrane region" description="Helical" evidence="7">
    <location>
        <begin position="30"/>
        <end position="49"/>
    </location>
</feature>
<dbReference type="Pfam" id="PF02397">
    <property type="entry name" value="Bac_transf"/>
    <property type="match status" value="1"/>
</dbReference>
<evidence type="ECO:0000256" key="5">
    <source>
        <dbReference type="ARBA" id="ARBA00022989"/>
    </source>
</evidence>
<protein>
    <submittedName>
        <fullName evidence="9">Putative colanic acid biosysnthesis UDP-glucose lipid carrier transferase</fullName>
    </submittedName>
</protein>
<dbReference type="GO" id="GO:0016020">
    <property type="term" value="C:membrane"/>
    <property type="evidence" value="ECO:0007669"/>
    <property type="project" value="UniProtKB-SubCell"/>
</dbReference>
<dbReference type="EMBL" id="FNXY01000001">
    <property type="protein sequence ID" value="SEI40261.1"/>
    <property type="molecule type" value="Genomic_DNA"/>
</dbReference>
<evidence type="ECO:0000313" key="10">
    <source>
        <dbReference type="Proteomes" id="UP000199532"/>
    </source>
</evidence>
<feature type="transmembrane region" description="Helical" evidence="7">
    <location>
        <begin position="91"/>
        <end position="114"/>
    </location>
</feature>
<evidence type="ECO:0000256" key="3">
    <source>
        <dbReference type="ARBA" id="ARBA00022679"/>
    </source>
</evidence>
<evidence type="ECO:0000256" key="7">
    <source>
        <dbReference type="SAM" id="Phobius"/>
    </source>
</evidence>
<evidence type="ECO:0000259" key="8">
    <source>
        <dbReference type="Pfam" id="PF02397"/>
    </source>
</evidence>
<dbReference type="Gene3D" id="3.40.50.720">
    <property type="entry name" value="NAD(P)-binding Rossmann-like Domain"/>
    <property type="match status" value="1"/>
</dbReference>
<evidence type="ECO:0000256" key="1">
    <source>
        <dbReference type="ARBA" id="ARBA00004141"/>
    </source>
</evidence>
<keyword evidence="10" id="KW-1185">Reference proteome</keyword>
<proteinExistence type="inferred from homology"/>
<dbReference type="STRING" id="408657.SAMN04487995_0420"/>
<dbReference type="InterPro" id="IPR003362">
    <property type="entry name" value="Bact_transf"/>
</dbReference>
<evidence type="ECO:0000256" key="4">
    <source>
        <dbReference type="ARBA" id="ARBA00022692"/>
    </source>
</evidence>
<comment type="subcellular location">
    <subcellularLocation>
        <location evidence="1">Membrane</location>
        <topology evidence="1">Multi-pass membrane protein</topology>
    </subcellularLocation>
</comment>
<dbReference type="NCBIfam" id="TIGR03025">
    <property type="entry name" value="EPS_sugtrans"/>
    <property type="match status" value="1"/>
</dbReference>
<evidence type="ECO:0000256" key="6">
    <source>
        <dbReference type="ARBA" id="ARBA00023136"/>
    </source>
</evidence>
<keyword evidence="4 7" id="KW-0812">Transmembrane</keyword>
<dbReference type="Pfam" id="PF13727">
    <property type="entry name" value="CoA_binding_3"/>
    <property type="match status" value="1"/>
</dbReference>
<organism evidence="9 10">
    <name type="scientific">Dyadobacter koreensis</name>
    <dbReference type="NCBI Taxonomy" id="408657"/>
    <lineage>
        <taxon>Bacteria</taxon>
        <taxon>Pseudomonadati</taxon>
        <taxon>Bacteroidota</taxon>
        <taxon>Cytophagia</taxon>
        <taxon>Cytophagales</taxon>
        <taxon>Spirosomataceae</taxon>
        <taxon>Dyadobacter</taxon>
    </lineage>
</organism>
<comment type="similarity">
    <text evidence="2">Belongs to the bacterial sugar transferase family.</text>
</comment>